<comment type="caution">
    <text evidence="1">The sequence shown here is derived from an EMBL/GenBank/DDBJ whole genome shotgun (WGS) entry which is preliminary data.</text>
</comment>
<feature type="non-terminal residue" evidence="1">
    <location>
        <position position="1"/>
    </location>
</feature>
<gene>
    <name evidence="1" type="ORF">SMN809_LOCUS78778</name>
</gene>
<organism evidence="1 2">
    <name type="scientific">Rotaria magnacalcarata</name>
    <dbReference type="NCBI Taxonomy" id="392030"/>
    <lineage>
        <taxon>Eukaryota</taxon>
        <taxon>Metazoa</taxon>
        <taxon>Spiralia</taxon>
        <taxon>Gnathifera</taxon>
        <taxon>Rotifera</taxon>
        <taxon>Eurotatoria</taxon>
        <taxon>Bdelloidea</taxon>
        <taxon>Philodinida</taxon>
        <taxon>Philodinidae</taxon>
        <taxon>Rotaria</taxon>
    </lineage>
</organism>
<dbReference type="Proteomes" id="UP000676336">
    <property type="component" value="Unassembled WGS sequence"/>
</dbReference>
<dbReference type="EMBL" id="CAJOBI010340759">
    <property type="protein sequence ID" value="CAF5212466.1"/>
    <property type="molecule type" value="Genomic_DNA"/>
</dbReference>
<proteinExistence type="predicted"/>
<name>A0A8S3J3A2_9BILA</name>
<evidence type="ECO:0000313" key="2">
    <source>
        <dbReference type="Proteomes" id="UP000676336"/>
    </source>
</evidence>
<dbReference type="AlphaFoldDB" id="A0A8S3J3A2"/>
<accession>A0A8S3J3A2</accession>
<feature type="non-terminal residue" evidence="1">
    <location>
        <position position="20"/>
    </location>
</feature>
<protein>
    <submittedName>
        <fullName evidence="1">Uncharacterized protein</fullName>
    </submittedName>
</protein>
<sequence length="20" mass="2127">MFSAPSQVMEAALSLIFNAV</sequence>
<evidence type="ECO:0000313" key="1">
    <source>
        <dbReference type="EMBL" id="CAF5212466.1"/>
    </source>
</evidence>
<reference evidence="1" key="1">
    <citation type="submission" date="2021-02" db="EMBL/GenBank/DDBJ databases">
        <authorList>
            <person name="Nowell W R."/>
        </authorList>
    </citation>
    <scope>NUCLEOTIDE SEQUENCE</scope>
</reference>